<dbReference type="VEuPathDB" id="FungiDB:BTJ68_11678"/>
<feature type="compositionally biased region" description="Basic residues" evidence="1">
    <location>
        <begin position="200"/>
        <end position="215"/>
    </location>
</feature>
<dbReference type="SUPFAM" id="SSF51322">
    <property type="entry name" value="Cyanovirin-N"/>
    <property type="match status" value="1"/>
</dbReference>
<dbReference type="AlphaFoldDB" id="A0A3M7EDM4"/>
<feature type="compositionally biased region" description="Polar residues" evidence="1">
    <location>
        <begin position="61"/>
        <end position="73"/>
    </location>
</feature>
<evidence type="ECO:0000256" key="1">
    <source>
        <dbReference type="SAM" id="MobiDB-lite"/>
    </source>
</evidence>
<reference evidence="3 4" key="1">
    <citation type="journal article" date="2018" name="BMC Genomics">
        <title>Genomic evidence for intraspecific hybridization in a clonal and extremely halotolerant yeast.</title>
        <authorList>
            <person name="Gostincar C."/>
            <person name="Stajich J.E."/>
            <person name="Zupancic J."/>
            <person name="Zalar P."/>
            <person name="Gunde-Cimerman N."/>
        </authorList>
    </citation>
    <scope>NUCLEOTIDE SEQUENCE [LARGE SCALE GENOMIC DNA]</scope>
    <source>
        <strain evidence="3 4">EXF-10513</strain>
    </source>
</reference>
<dbReference type="SMART" id="SM01111">
    <property type="entry name" value="CVNH"/>
    <property type="match status" value="1"/>
</dbReference>
<feature type="region of interest" description="Disordered" evidence="1">
    <location>
        <begin position="199"/>
        <end position="243"/>
    </location>
</feature>
<sequence>MTRNQPQAPPYDYSQGGGYGYGFQQPQYGGNETGYGNYNTGDAYGQAGNWQQPQYGADASGSAQSYYGSNDQAYQQYPPSYGGYGSEQQHYEMGPPPPTYGGQQYLPQDHSQYGAPPSYPPYHAPAADGEVDAFKSHYEQPYGPIDPSSSQPAAEGDRGVMGALAGGAAGAYGGHKMKHGFLGGIGGAVAGSMLEDAYKKKSKKDKKEKKQKFGRRGSGSSSSSSSSSSSDSSDDEKKKIKKAAAGAAMAGNFHASSQNMRLEGRCTLVAECKDTNGHHRSSRLDLNNCFTNTNGDLRWARGGNFAQTARHIRLVDDGRSIEAELGDGRGGWKHNVVRLGERITNDNGNLAML</sequence>
<proteinExistence type="predicted"/>
<name>A0A3M7EDM4_HORWE</name>
<dbReference type="InterPro" id="IPR036673">
    <property type="entry name" value="Cyanovirin-N_sf"/>
</dbReference>
<feature type="compositionally biased region" description="Low complexity" evidence="1">
    <location>
        <begin position="218"/>
        <end position="231"/>
    </location>
</feature>
<evidence type="ECO:0000259" key="2">
    <source>
        <dbReference type="SMART" id="SM01111"/>
    </source>
</evidence>
<dbReference type="Pfam" id="PF08881">
    <property type="entry name" value="CVNH"/>
    <property type="match status" value="1"/>
</dbReference>
<feature type="compositionally biased region" description="Low complexity" evidence="1">
    <location>
        <begin position="100"/>
        <end position="116"/>
    </location>
</feature>
<dbReference type="Pfam" id="PF05433">
    <property type="entry name" value="Rick_17kDa_Anti"/>
    <property type="match status" value="1"/>
</dbReference>
<dbReference type="PANTHER" id="PTHR37014">
    <property type="entry name" value="EXPRESSION LETHALITY PROTEIN HEL10, PUTATIVE (AFU_ORTHOLOGUE AFUA_1G06580)-RELATED"/>
    <property type="match status" value="1"/>
</dbReference>
<gene>
    <name evidence="3" type="ORF">D0864_10004</name>
</gene>
<organism evidence="3 4">
    <name type="scientific">Hortaea werneckii</name>
    <name type="common">Black yeast</name>
    <name type="synonym">Cladosporium werneckii</name>
    <dbReference type="NCBI Taxonomy" id="91943"/>
    <lineage>
        <taxon>Eukaryota</taxon>
        <taxon>Fungi</taxon>
        <taxon>Dikarya</taxon>
        <taxon>Ascomycota</taxon>
        <taxon>Pezizomycotina</taxon>
        <taxon>Dothideomycetes</taxon>
        <taxon>Dothideomycetidae</taxon>
        <taxon>Mycosphaerellales</taxon>
        <taxon>Teratosphaeriaceae</taxon>
        <taxon>Hortaea</taxon>
    </lineage>
</organism>
<comment type="caution">
    <text evidence="3">The sequence shown here is derived from an EMBL/GenBank/DDBJ whole genome shotgun (WGS) entry which is preliminary data.</text>
</comment>
<dbReference type="InterPro" id="IPR011058">
    <property type="entry name" value="Cyanovirin-N"/>
</dbReference>
<dbReference type="InterPro" id="IPR008816">
    <property type="entry name" value="Gly_zipper_2TM_dom"/>
</dbReference>
<dbReference type="EMBL" id="QWIO01001305">
    <property type="protein sequence ID" value="RMY74520.1"/>
    <property type="molecule type" value="Genomic_DNA"/>
</dbReference>
<protein>
    <recommendedName>
        <fullName evidence="2">Cyanovirin-N domain-containing protein</fullName>
    </recommendedName>
</protein>
<feature type="region of interest" description="Disordered" evidence="1">
    <location>
        <begin position="1"/>
        <end position="158"/>
    </location>
</feature>
<feature type="domain" description="Cyanovirin-N" evidence="2">
    <location>
        <begin position="252"/>
        <end position="352"/>
    </location>
</feature>
<evidence type="ECO:0000313" key="4">
    <source>
        <dbReference type="Proteomes" id="UP000269539"/>
    </source>
</evidence>
<accession>A0A3M7EDM4</accession>
<evidence type="ECO:0000313" key="3">
    <source>
        <dbReference type="EMBL" id="RMY74520.1"/>
    </source>
</evidence>
<feature type="compositionally biased region" description="Low complexity" evidence="1">
    <location>
        <begin position="22"/>
        <end position="41"/>
    </location>
</feature>
<dbReference type="Proteomes" id="UP000269539">
    <property type="component" value="Unassembled WGS sequence"/>
</dbReference>
<dbReference type="Gene3D" id="2.30.60.10">
    <property type="entry name" value="Cyanovirin-N"/>
    <property type="match status" value="1"/>
</dbReference>
<dbReference type="PANTHER" id="PTHR37014:SF8">
    <property type="entry name" value="RICH PROTEIN, PUTATIVE (AFU_ORTHOLOGUE AFUA_7G04870)-RELATED"/>
    <property type="match status" value="1"/>
</dbReference>